<gene>
    <name evidence="2" type="ORF">GCM10010102_28880</name>
</gene>
<proteinExistence type="predicted"/>
<dbReference type="AlphaFoldDB" id="A0A8H9L493"/>
<evidence type="ECO:0000256" key="1">
    <source>
        <dbReference type="SAM" id="MobiDB-lite"/>
    </source>
</evidence>
<reference evidence="2" key="1">
    <citation type="journal article" date="2014" name="Int. J. Syst. Evol. Microbiol.">
        <title>Complete genome sequence of Corynebacterium casei LMG S-19264T (=DSM 44701T), isolated from a smear-ripened cheese.</title>
        <authorList>
            <consortium name="US DOE Joint Genome Institute (JGI-PGF)"/>
            <person name="Walter F."/>
            <person name="Albersmeier A."/>
            <person name="Kalinowski J."/>
            <person name="Ruckert C."/>
        </authorList>
    </citation>
    <scope>NUCLEOTIDE SEQUENCE</scope>
    <source>
        <strain evidence="2">JCM 3051</strain>
    </source>
</reference>
<name>A0A8H9L493_9MICO</name>
<dbReference type="EMBL" id="BMPT01000011">
    <property type="protein sequence ID" value="GGM31733.1"/>
    <property type="molecule type" value="Genomic_DNA"/>
</dbReference>
<dbReference type="Proteomes" id="UP000655589">
    <property type="component" value="Unassembled WGS sequence"/>
</dbReference>
<feature type="compositionally biased region" description="Basic and acidic residues" evidence="1">
    <location>
        <begin position="115"/>
        <end position="126"/>
    </location>
</feature>
<feature type="compositionally biased region" description="Gly residues" evidence="1">
    <location>
        <begin position="22"/>
        <end position="31"/>
    </location>
</feature>
<accession>A0A8H9L493</accession>
<evidence type="ECO:0000313" key="3">
    <source>
        <dbReference type="Proteomes" id="UP000655589"/>
    </source>
</evidence>
<organism evidence="2 3">
    <name type="scientific">Promicromonospora citrea</name>
    <dbReference type="NCBI Taxonomy" id="43677"/>
    <lineage>
        <taxon>Bacteria</taxon>
        <taxon>Bacillati</taxon>
        <taxon>Actinomycetota</taxon>
        <taxon>Actinomycetes</taxon>
        <taxon>Micrococcales</taxon>
        <taxon>Promicromonosporaceae</taxon>
        <taxon>Promicromonospora</taxon>
    </lineage>
</organism>
<feature type="compositionally biased region" description="Basic and acidic residues" evidence="1">
    <location>
        <begin position="40"/>
        <end position="84"/>
    </location>
</feature>
<protein>
    <submittedName>
        <fullName evidence="2">Uncharacterized protein</fullName>
    </submittedName>
</protein>
<feature type="compositionally biased region" description="Basic and acidic residues" evidence="1">
    <location>
        <begin position="133"/>
        <end position="143"/>
    </location>
</feature>
<feature type="region of interest" description="Disordered" evidence="1">
    <location>
        <begin position="1"/>
        <end position="162"/>
    </location>
</feature>
<sequence length="162" mass="17456">MREVLPGQRPRPGAGRVAGQLGQVGGQGALGGREQRRRRAGDQARRAQHERTDADRGRGDRYEHEAERLRDEQRGQGSPRREQRPQASAPPAGGEQGQARATTDQPGGPGVTGLVERDQRQRDGRDALAGPGDEGRPGQRDEVGGQAGEGHAAMVRRRAGRR</sequence>
<comment type="caution">
    <text evidence="2">The sequence shown here is derived from an EMBL/GenBank/DDBJ whole genome shotgun (WGS) entry which is preliminary data.</text>
</comment>
<keyword evidence="3" id="KW-1185">Reference proteome</keyword>
<evidence type="ECO:0000313" key="2">
    <source>
        <dbReference type="EMBL" id="GGM31733.1"/>
    </source>
</evidence>
<reference evidence="2" key="2">
    <citation type="submission" date="2020-09" db="EMBL/GenBank/DDBJ databases">
        <authorList>
            <person name="Sun Q."/>
            <person name="Ohkuma M."/>
        </authorList>
    </citation>
    <scope>NUCLEOTIDE SEQUENCE</scope>
    <source>
        <strain evidence="2">JCM 3051</strain>
    </source>
</reference>